<dbReference type="InParanoid" id="A0A401GZ18"/>
<comment type="caution">
    <text evidence="1">The sequence shown here is derived from an EMBL/GenBank/DDBJ whole genome shotgun (WGS) entry which is preliminary data.</text>
</comment>
<proteinExistence type="predicted"/>
<dbReference type="GeneID" id="38784316"/>
<dbReference type="EMBL" id="BFAD01000011">
    <property type="protein sequence ID" value="GBE87399.1"/>
    <property type="molecule type" value="Genomic_DNA"/>
</dbReference>
<dbReference type="OrthoDB" id="2803395at2759"/>
<evidence type="ECO:0000313" key="2">
    <source>
        <dbReference type="Proteomes" id="UP000287166"/>
    </source>
</evidence>
<dbReference type="Proteomes" id="UP000287166">
    <property type="component" value="Unassembled WGS sequence"/>
</dbReference>
<dbReference type="AlphaFoldDB" id="A0A401GZ18"/>
<gene>
    <name evidence="1" type="ORF">SCP_1100750</name>
</gene>
<dbReference type="RefSeq" id="XP_027618312.1">
    <property type="nucleotide sequence ID" value="XM_027762511.1"/>
</dbReference>
<sequence>MAPQRCERSYFDVLPNELLNVIKGNIHKKDLRMHVCFYKSSSRALYGRDDFRKKLCWLNGLGLMPGEIYYCVSWRLIAFECIEEDGFCDHPKCGGRRLEQNGACMDQ</sequence>
<reference evidence="1 2" key="1">
    <citation type="journal article" date="2018" name="Sci. Rep.">
        <title>Genome sequence of the cauliflower mushroom Sparassis crispa (Hanabiratake) and its association with beneficial usage.</title>
        <authorList>
            <person name="Kiyama R."/>
            <person name="Furutani Y."/>
            <person name="Kawaguchi K."/>
            <person name="Nakanishi T."/>
        </authorList>
    </citation>
    <scope>NUCLEOTIDE SEQUENCE [LARGE SCALE GENOMIC DNA]</scope>
</reference>
<accession>A0A401GZ18</accession>
<protein>
    <submittedName>
        <fullName evidence="1">Uncharacterized protein</fullName>
    </submittedName>
</protein>
<name>A0A401GZ18_9APHY</name>
<organism evidence="1 2">
    <name type="scientific">Sparassis crispa</name>
    <dbReference type="NCBI Taxonomy" id="139825"/>
    <lineage>
        <taxon>Eukaryota</taxon>
        <taxon>Fungi</taxon>
        <taxon>Dikarya</taxon>
        <taxon>Basidiomycota</taxon>
        <taxon>Agaricomycotina</taxon>
        <taxon>Agaricomycetes</taxon>
        <taxon>Polyporales</taxon>
        <taxon>Sparassidaceae</taxon>
        <taxon>Sparassis</taxon>
    </lineage>
</organism>
<keyword evidence="2" id="KW-1185">Reference proteome</keyword>
<evidence type="ECO:0000313" key="1">
    <source>
        <dbReference type="EMBL" id="GBE87399.1"/>
    </source>
</evidence>